<accession>A0ABY7EZK0</accession>
<dbReference type="EMBL" id="CP111020">
    <property type="protein sequence ID" value="WAR15343.1"/>
    <property type="molecule type" value="Genomic_DNA"/>
</dbReference>
<name>A0ABY7EZK0_MYAAR</name>
<dbReference type="Proteomes" id="UP001164746">
    <property type="component" value="Chromosome 9"/>
</dbReference>
<gene>
    <name evidence="2" type="ORF">MAR_005448</name>
</gene>
<evidence type="ECO:0000313" key="2">
    <source>
        <dbReference type="EMBL" id="WAR15343.1"/>
    </source>
</evidence>
<keyword evidence="1" id="KW-1133">Transmembrane helix</keyword>
<reference evidence="2" key="1">
    <citation type="submission" date="2022-11" db="EMBL/GenBank/DDBJ databases">
        <title>Centuries of genome instability and evolution in soft-shell clam transmissible cancer (bioRxiv).</title>
        <authorList>
            <person name="Hart S.F.M."/>
            <person name="Yonemitsu M.A."/>
            <person name="Giersch R.M."/>
            <person name="Beal B.F."/>
            <person name="Arriagada G."/>
            <person name="Davis B.W."/>
            <person name="Ostrander E.A."/>
            <person name="Goff S.P."/>
            <person name="Metzger M.J."/>
        </authorList>
    </citation>
    <scope>NUCLEOTIDE SEQUENCE</scope>
    <source>
        <strain evidence="2">MELC-2E11</strain>
        <tissue evidence="2">Siphon/mantle</tissue>
    </source>
</reference>
<feature type="transmembrane region" description="Helical" evidence="1">
    <location>
        <begin position="33"/>
        <end position="57"/>
    </location>
</feature>
<proteinExistence type="predicted"/>
<evidence type="ECO:0000256" key="1">
    <source>
        <dbReference type="SAM" id="Phobius"/>
    </source>
</evidence>
<protein>
    <submittedName>
        <fullName evidence="2">Uncharacterized protein</fullName>
    </submittedName>
</protein>
<sequence>MLVLSIIAVGAQIFVISHYERSSRYCEQPLLTLQVISIILSSFTVVFLLVVFPFWLVNAWKTGIVMDPYSRTGICYEPAKCCTCIWHI</sequence>
<evidence type="ECO:0000313" key="3">
    <source>
        <dbReference type="Proteomes" id="UP001164746"/>
    </source>
</evidence>
<keyword evidence="3" id="KW-1185">Reference proteome</keyword>
<keyword evidence="1" id="KW-0472">Membrane</keyword>
<organism evidence="2 3">
    <name type="scientific">Mya arenaria</name>
    <name type="common">Soft-shell clam</name>
    <dbReference type="NCBI Taxonomy" id="6604"/>
    <lineage>
        <taxon>Eukaryota</taxon>
        <taxon>Metazoa</taxon>
        <taxon>Spiralia</taxon>
        <taxon>Lophotrochozoa</taxon>
        <taxon>Mollusca</taxon>
        <taxon>Bivalvia</taxon>
        <taxon>Autobranchia</taxon>
        <taxon>Heteroconchia</taxon>
        <taxon>Euheterodonta</taxon>
        <taxon>Imparidentia</taxon>
        <taxon>Neoheterodontei</taxon>
        <taxon>Myida</taxon>
        <taxon>Myoidea</taxon>
        <taxon>Myidae</taxon>
        <taxon>Mya</taxon>
    </lineage>
</organism>
<keyword evidence="1" id="KW-0812">Transmembrane</keyword>